<organism evidence="2 3">
    <name type="scientific">Hypholoma sublateritium (strain FD-334 SS-4)</name>
    <dbReference type="NCBI Taxonomy" id="945553"/>
    <lineage>
        <taxon>Eukaryota</taxon>
        <taxon>Fungi</taxon>
        <taxon>Dikarya</taxon>
        <taxon>Basidiomycota</taxon>
        <taxon>Agaricomycotina</taxon>
        <taxon>Agaricomycetes</taxon>
        <taxon>Agaricomycetidae</taxon>
        <taxon>Agaricales</taxon>
        <taxon>Agaricineae</taxon>
        <taxon>Strophariaceae</taxon>
        <taxon>Hypholoma</taxon>
    </lineage>
</organism>
<dbReference type="AlphaFoldDB" id="A0A0D2Q2D3"/>
<name>A0A0D2Q2D3_HYPSF</name>
<evidence type="ECO:0000313" key="3">
    <source>
        <dbReference type="Proteomes" id="UP000054270"/>
    </source>
</evidence>
<evidence type="ECO:0008006" key="4">
    <source>
        <dbReference type="Google" id="ProtNLM"/>
    </source>
</evidence>
<dbReference type="InterPro" id="IPR035810">
    <property type="entry name" value="PEBP_euk"/>
</dbReference>
<keyword evidence="3" id="KW-1185">Reference proteome</keyword>
<sequence length="205" mass="22408">MRLSIFIAFASSALALAQDTSLAEVKKAFDDAHVPKDINLMFEPEVLLEVTFTQPAAKPITLRAGVQLLRNETVGPPTYNVIGASSEGPFVIAVVDPDVPTPQNTSIAQIRHFLGGNFYRMNPKAPTLLYNNTPAVSEYLQPSPRAPSDAHRYIFLLFRQSEEFNKQTLVTATTSIEHFNISSFASALKLGQPIGGTFMMVAPQV</sequence>
<protein>
    <recommendedName>
        <fullName evidence="4">PEBP-like protein</fullName>
    </recommendedName>
</protein>
<keyword evidence="1" id="KW-0732">Signal</keyword>
<evidence type="ECO:0000313" key="2">
    <source>
        <dbReference type="EMBL" id="KJA25690.1"/>
    </source>
</evidence>
<dbReference type="Gene3D" id="3.90.280.10">
    <property type="entry name" value="PEBP-like"/>
    <property type="match status" value="1"/>
</dbReference>
<evidence type="ECO:0000256" key="1">
    <source>
        <dbReference type="SAM" id="SignalP"/>
    </source>
</evidence>
<dbReference type="SUPFAM" id="SSF49777">
    <property type="entry name" value="PEBP-like"/>
    <property type="match status" value="1"/>
</dbReference>
<gene>
    <name evidence="2" type="ORF">HYPSUDRAFT_199416</name>
</gene>
<dbReference type="OrthoDB" id="2506647at2759"/>
<accession>A0A0D2Q2D3</accession>
<reference evidence="3" key="1">
    <citation type="submission" date="2014-04" db="EMBL/GenBank/DDBJ databases">
        <title>Evolutionary Origins and Diversification of the Mycorrhizal Mutualists.</title>
        <authorList>
            <consortium name="DOE Joint Genome Institute"/>
            <consortium name="Mycorrhizal Genomics Consortium"/>
            <person name="Kohler A."/>
            <person name="Kuo A."/>
            <person name="Nagy L.G."/>
            <person name="Floudas D."/>
            <person name="Copeland A."/>
            <person name="Barry K.W."/>
            <person name="Cichocki N."/>
            <person name="Veneault-Fourrey C."/>
            <person name="LaButti K."/>
            <person name="Lindquist E.A."/>
            <person name="Lipzen A."/>
            <person name="Lundell T."/>
            <person name="Morin E."/>
            <person name="Murat C."/>
            <person name="Riley R."/>
            <person name="Ohm R."/>
            <person name="Sun H."/>
            <person name="Tunlid A."/>
            <person name="Henrissat B."/>
            <person name="Grigoriev I.V."/>
            <person name="Hibbett D.S."/>
            <person name="Martin F."/>
        </authorList>
    </citation>
    <scope>NUCLEOTIDE SEQUENCE [LARGE SCALE GENOMIC DNA]</scope>
    <source>
        <strain evidence="3">FD-334 SS-4</strain>
    </source>
</reference>
<feature type="chain" id="PRO_5002266054" description="PEBP-like protein" evidence="1">
    <location>
        <begin position="18"/>
        <end position="205"/>
    </location>
</feature>
<dbReference type="STRING" id="945553.A0A0D2Q2D3"/>
<dbReference type="OMA" id="ANAPQFF"/>
<dbReference type="PANTHER" id="PTHR11362">
    <property type="entry name" value="PHOSPHATIDYLETHANOLAMINE-BINDING PROTEIN"/>
    <property type="match status" value="1"/>
</dbReference>
<dbReference type="Pfam" id="PF01161">
    <property type="entry name" value="PBP"/>
    <property type="match status" value="1"/>
</dbReference>
<dbReference type="Proteomes" id="UP000054270">
    <property type="component" value="Unassembled WGS sequence"/>
</dbReference>
<dbReference type="InterPro" id="IPR008914">
    <property type="entry name" value="PEBP"/>
</dbReference>
<dbReference type="EMBL" id="KN817530">
    <property type="protein sequence ID" value="KJA25690.1"/>
    <property type="molecule type" value="Genomic_DNA"/>
</dbReference>
<proteinExistence type="predicted"/>
<dbReference type="CDD" id="cd00866">
    <property type="entry name" value="PEBP_euk"/>
    <property type="match status" value="1"/>
</dbReference>
<dbReference type="PANTHER" id="PTHR11362:SF140">
    <property type="entry name" value="PEBP-LIKE PROTEIN"/>
    <property type="match status" value="1"/>
</dbReference>
<dbReference type="InterPro" id="IPR036610">
    <property type="entry name" value="PEBP-like_sf"/>
</dbReference>
<feature type="signal peptide" evidence="1">
    <location>
        <begin position="1"/>
        <end position="17"/>
    </location>
</feature>